<dbReference type="PANTHER" id="PTHR46483">
    <property type="entry name" value="PHOSPHOLIPASE A1 PLIP2, CHLOROPLASTIC"/>
    <property type="match status" value="1"/>
</dbReference>
<proteinExistence type="predicted"/>
<feature type="domain" description="Fungal lipase-type" evidence="2">
    <location>
        <begin position="322"/>
        <end position="459"/>
    </location>
</feature>
<dbReference type="InterPro" id="IPR029058">
    <property type="entry name" value="AB_hydrolase_fold"/>
</dbReference>
<dbReference type="InterPro" id="IPR002921">
    <property type="entry name" value="Fungal_lipase-type"/>
</dbReference>
<dbReference type="OrthoDB" id="438440at2759"/>
<evidence type="ECO:0000259" key="2">
    <source>
        <dbReference type="Pfam" id="PF01764"/>
    </source>
</evidence>
<dbReference type="GO" id="GO:0006629">
    <property type="term" value="P:lipid metabolic process"/>
    <property type="evidence" value="ECO:0007669"/>
    <property type="project" value="InterPro"/>
</dbReference>
<dbReference type="PANTHER" id="PTHR46483:SF1">
    <property type="entry name" value="PHOSPHOLIPASE A1 PLIP1, CHLOROPLASTIC"/>
    <property type="match status" value="1"/>
</dbReference>
<protein>
    <recommendedName>
        <fullName evidence="2">Fungal lipase-type domain-containing protein</fullName>
    </recommendedName>
</protein>
<dbReference type="Gene3D" id="3.40.50.1820">
    <property type="entry name" value="alpha/beta hydrolase"/>
    <property type="match status" value="1"/>
</dbReference>
<sequence length="628" mass="70331">MACSSVSISSATMGKDIFKEHKNLRRSQSNKDLYNGGSMRRSHSDPQLRRALSSVQATSAEPRLKHSHSDKKPKDQQHEEDESSEGDEEEGGCEVEYEVEEEEIYDREKFSKLLVPVPWSGTKLFSQLAFLCNLAYVIPQIKAEDLRKYYDLHFVTSSLEKKAEAAIKFQLEHDSTCAPISSSWMEPNLENSKPKILIRPSVAYDIASTAASYLHSRAKDLLALGNKDDPEEDSQAEPPQENNIGENTMKKDSSSVNRRRYAYPSRMYNSEIAAYVAASAMTAVVAAEEAAKQEAAKELRSLHSSPCDWFVCDDPSTYTRCFVIQGSDSSSSWQANLFFEPAKFEGTDVLVHRGIYEAAKGIYEQFLPEILNHLKKYGERAKLRFTGHSLGGSLSLLVNLMLLSRGIVKPSTLLPVVTFGSPFVFCGGRCILDMLGLDESHIQCVMMHRDIVPRAFACNYPNQIARILKGLNGSFRSHPCLNRNKMLYTPLGQLFILQPDEKSSPHHPLLPIGSALYELDKSQSSCYAGVASALRAFFNSPHPLETLSDPTAYGSEGTILRDHDSSNYLKAVNGILREHTKSVVRRTRRERLDHLWPLLTATQSPHTWSHEQNLENFKLATMELVSGV</sequence>
<evidence type="ECO:0000256" key="1">
    <source>
        <dbReference type="SAM" id="MobiDB-lite"/>
    </source>
</evidence>
<dbReference type="Proteomes" id="UP000631114">
    <property type="component" value="Unassembled WGS sequence"/>
</dbReference>
<organism evidence="3 4">
    <name type="scientific">Coptis chinensis</name>
    <dbReference type="NCBI Taxonomy" id="261450"/>
    <lineage>
        <taxon>Eukaryota</taxon>
        <taxon>Viridiplantae</taxon>
        <taxon>Streptophyta</taxon>
        <taxon>Embryophyta</taxon>
        <taxon>Tracheophyta</taxon>
        <taxon>Spermatophyta</taxon>
        <taxon>Magnoliopsida</taxon>
        <taxon>Ranunculales</taxon>
        <taxon>Ranunculaceae</taxon>
        <taxon>Coptidoideae</taxon>
        <taxon>Coptis</taxon>
    </lineage>
</organism>
<dbReference type="GO" id="GO:0008970">
    <property type="term" value="F:phospholipase A1 activity"/>
    <property type="evidence" value="ECO:0007669"/>
    <property type="project" value="InterPro"/>
</dbReference>
<keyword evidence="4" id="KW-1185">Reference proteome</keyword>
<dbReference type="InterPro" id="IPR043367">
    <property type="entry name" value="PLIP1/2/3"/>
</dbReference>
<feature type="region of interest" description="Disordered" evidence="1">
    <location>
        <begin position="225"/>
        <end position="257"/>
    </location>
</feature>
<feature type="compositionally biased region" description="Acidic residues" evidence="1">
    <location>
        <begin position="78"/>
        <end position="94"/>
    </location>
</feature>
<evidence type="ECO:0000313" key="3">
    <source>
        <dbReference type="EMBL" id="KAF9617851.1"/>
    </source>
</evidence>
<comment type="caution">
    <text evidence="3">The sequence shown here is derived from an EMBL/GenBank/DDBJ whole genome shotgun (WGS) entry which is preliminary data.</text>
</comment>
<dbReference type="SUPFAM" id="SSF53474">
    <property type="entry name" value="alpha/beta-Hydrolases"/>
    <property type="match status" value="1"/>
</dbReference>
<evidence type="ECO:0000313" key="4">
    <source>
        <dbReference type="Proteomes" id="UP000631114"/>
    </source>
</evidence>
<dbReference type="CDD" id="cd00519">
    <property type="entry name" value="Lipase_3"/>
    <property type="match status" value="1"/>
</dbReference>
<dbReference type="EMBL" id="JADFTS010000003">
    <property type="protein sequence ID" value="KAF9617851.1"/>
    <property type="molecule type" value="Genomic_DNA"/>
</dbReference>
<accession>A0A835IHF1</accession>
<reference evidence="3 4" key="1">
    <citation type="submission" date="2020-10" db="EMBL/GenBank/DDBJ databases">
        <title>The Coptis chinensis genome and diversification of protoberbering-type alkaloids.</title>
        <authorList>
            <person name="Wang B."/>
            <person name="Shu S."/>
            <person name="Song C."/>
            <person name="Liu Y."/>
        </authorList>
    </citation>
    <scope>NUCLEOTIDE SEQUENCE [LARGE SCALE GENOMIC DNA]</scope>
    <source>
        <strain evidence="3">HL-2020</strain>
        <tissue evidence="3">Leaf</tissue>
    </source>
</reference>
<dbReference type="AlphaFoldDB" id="A0A835IHF1"/>
<feature type="region of interest" description="Disordered" evidence="1">
    <location>
        <begin position="19"/>
        <end position="94"/>
    </location>
</feature>
<dbReference type="Pfam" id="PF01764">
    <property type="entry name" value="Lipase_3"/>
    <property type="match status" value="1"/>
</dbReference>
<name>A0A835IHF1_9MAGN</name>
<gene>
    <name evidence="3" type="ORF">IFM89_039033</name>
</gene>